<reference evidence="1 2" key="1">
    <citation type="submission" date="2019-03" db="EMBL/GenBank/DDBJ databases">
        <title>Single cell metagenomics reveals metabolic interactions within the superorganism composed of flagellate Streblomastix strix and complex community of Bacteroidetes bacteria on its surface.</title>
        <authorList>
            <person name="Treitli S.C."/>
            <person name="Kolisko M."/>
            <person name="Husnik F."/>
            <person name="Keeling P."/>
            <person name="Hampl V."/>
        </authorList>
    </citation>
    <scope>NUCLEOTIDE SEQUENCE [LARGE SCALE GENOMIC DNA]</scope>
    <source>
        <strain evidence="1">ST1C</strain>
    </source>
</reference>
<evidence type="ECO:0000313" key="2">
    <source>
        <dbReference type="Proteomes" id="UP000324800"/>
    </source>
</evidence>
<evidence type="ECO:0000313" key="1">
    <source>
        <dbReference type="EMBL" id="KAA6365274.1"/>
    </source>
</evidence>
<gene>
    <name evidence="1" type="ORF">EZS28_039198</name>
</gene>
<dbReference type="Proteomes" id="UP000324800">
    <property type="component" value="Unassembled WGS sequence"/>
</dbReference>
<feature type="non-terminal residue" evidence="1">
    <location>
        <position position="1"/>
    </location>
</feature>
<protein>
    <submittedName>
        <fullName evidence="1">Uncharacterized protein</fullName>
    </submittedName>
</protein>
<accession>A0A5J4U4L9</accession>
<dbReference type="EMBL" id="SNRW01020631">
    <property type="protein sequence ID" value="KAA6365274.1"/>
    <property type="molecule type" value="Genomic_DNA"/>
</dbReference>
<dbReference type="AlphaFoldDB" id="A0A5J4U4L9"/>
<proteinExistence type="predicted"/>
<sequence>ITKLAPNVKNLEIVMGIISFRAKFLKNAAIKILIRTDACAITAMQNELATTAD</sequence>
<name>A0A5J4U4L9_9EUKA</name>
<comment type="caution">
    <text evidence="1">The sequence shown here is derived from an EMBL/GenBank/DDBJ whole genome shotgun (WGS) entry which is preliminary data.</text>
</comment>
<organism evidence="1 2">
    <name type="scientific">Streblomastix strix</name>
    <dbReference type="NCBI Taxonomy" id="222440"/>
    <lineage>
        <taxon>Eukaryota</taxon>
        <taxon>Metamonada</taxon>
        <taxon>Preaxostyla</taxon>
        <taxon>Oxymonadida</taxon>
        <taxon>Streblomastigidae</taxon>
        <taxon>Streblomastix</taxon>
    </lineage>
</organism>